<protein>
    <submittedName>
        <fullName evidence="4">Uncharacterized protein</fullName>
    </submittedName>
</protein>
<evidence type="ECO:0000256" key="1">
    <source>
        <dbReference type="ARBA" id="ARBA00008060"/>
    </source>
</evidence>
<dbReference type="EMBL" id="CALLCH030000006">
    <property type="protein sequence ID" value="CAI4212856.1"/>
    <property type="molecule type" value="Genomic_DNA"/>
</dbReference>
<comment type="caution">
    <text evidence="4">The sequence shown here is derived from an EMBL/GenBank/DDBJ whole genome shotgun (WGS) entry which is preliminary data.</text>
</comment>
<evidence type="ECO:0000313" key="5">
    <source>
        <dbReference type="Proteomes" id="UP000838763"/>
    </source>
</evidence>
<dbReference type="AlphaFoldDB" id="A0A9P1GY01"/>
<dbReference type="Pfam" id="PF07061">
    <property type="entry name" value="Swi5"/>
    <property type="match status" value="1"/>
</dbReference>
<dbReference type="OrthoDB" id="255837at2759"/>
<dbReference type="GO" id="GO:0000709">
    <property type="term" value="P:meiotic joint molecule formation"/>
    <property type="evidence" value="ECO:0007669"/>
    <property type="project" value="TreeGrafter"/>
</dbReference>
<keyword evidence="5" id="KW-1185">Reference proteome</keyword>
<dbReference type="GO" id="GO:0010772">
    <property type="term" value="P:meiotic DNA recombinase assembly involved in reciprocal meiotic recombination"/>
    <property type="evidence" value="ECO:0007669"/>
    <property type="project" value="TreeGrafter"/>
</dbReference>
<proteinExistence type="inferred from homology"/>
<dbReference type="PANTHER" id="PTHR28529">
    <property type="entry name" value="DNA REPAIR PROTEIN SWI5 HOMOLOG"/>
    <property type="match status" value="1"/>
</dbReference>
<evidence type="ECO:0000256" key="3">
    <source>
        <dbReference type="ARBA" id="ARBA00023204"/>
    </source>
</evidence>
<name>A0A9P1GY01_9PEZI</name>
<evidence type="ECO:0000313" key="4">
    <source>
        <dbReference type="EMBL" id="CAI4212856.1"/>
    </source>
</evidence>
<sequence length="159" mass="17526">MSNYATHALPKISSAGLTPDNVALELKSASILRSQVDKLADCVSETLIGTARERISGYEAWIKGSRGPGRGRATQTVLDIIDEIDFRKRYLGNQLTLYQLQKQQETEKPRAPGSHTAKLQAYNEIKDIAQELMGLVADNRNVTIKTLYESNEFGVSAAD</sequence>
<keyword evidence="2" id="KW-0227">DNA damage</keyword>
<dbReference type="PANTHER" id="PTHR28529:SF2">
    <property type="entry name" value="DNA REPAIR PROTEIN SWI5 HOMOLOG"/>
    <property type="match status" value="1"/>
</dbReference>
<dbReference type="GO" id="GO:0034974">
    <property type="term" value="C:Swi5-Swi2 complex"/>
    <property type="evidence" value="ECO:0007669"/>
    <property type="project" value="TreeGrafter"/>
</dbReference>
<dbReference type="GO" id="GO:0032798">
    <property type="term" value="C:Swi5-Sfr1 complex"/>
    <property type="evidence" value="ECO:0007669"/>
    <property type="project" value="TreeGrafter"/>
</dbReference>
<gene>
    <name evidence="4" type="ORF">PPNO1_LOCUS2602</name>
</gene>
<reference evidence="4" key="1">
    <citation type="submission" date="2022-11" db="EMBL/GenBank/DDBJ databases">
        <authorList>
            <person name="Scott C."/>
            <person name="Bruce N."/>
        </authorList>
    </citation>
    <scope>NUCLEOTIDE SEQUENCE</scope>
</reference>
<organism evidence="4 5">
    <name type="scientific">Parascedosporium putredinis</name>
    <dbReference type="NCBI Taxonomy" id="1442378"/>
    <lineage>
        <taxon>Eukaryota</taxon>
        <taxon>Fungi</taxon>
        <taxon>Dikarya</taxon>
        <taxon>Ascomycota</taxon>
        <taxon>Pezizomycotina</taxon>
        <taxon>Sordariomycetes</taxon>
        <taxon>Hypocreomycetidae</taxon>
        <taxon>Microascales</taxon>
        <taxon>Microascaceae</taxon>
        <taxon>Parascedosporium</taxon>
    </lineage>
</organism>
<comment type="similarity">
    <text evidence="1">Belongs to the SWI5/SAE3 family.</text>
</comment>
<dbReference type="InterPro" id="IPR010760">
    <property type="entry name" value="DNA-repair_Swi5"/>
</dbReference>
<dbReference type="Proteomes" id="UP000838763">
    <property type="component" value="Unassembled WGS sequence"/>
</dbReference>
<accession>A0A9P1GY01</accession>
<keyword evidence="3" id="KW-0234">DNA repair</keyword>
<dbReference type="Gene3D" id="1.20.5.170">
    <property type="match status" value="1"/>
</dbReference>
<evidence type="ECO:0000256" key="2">
    <source>
        <dbReference type="ARBA" id="ARBA00022763"/>
    </source>
</evidence>